<keyword evidence="2" id="KW-1185">Reference proteome</keyword>
<accession>A0A183I3J0</accession>
<protein>
    <submittedName>
        <fullName evidence="3">Type III secretion system protein</fullName>
    </submittedName>
</protein>
<evidence type="ECO:0000313" key="2">
    <source>
        <dbReference type="Proteomes" id="UP000267606"/>
    </source>
</evidence>
<dbReference type="WBParaSite" id="OFLC_0001431001-mRNA-1">
    <property type="protein sequence ID" value="OFLC_0001431001-mRNA-1"/>
    <property type="gene ID" value="OFLC_0001431001"/>
</dbReference>
<dbReference type="EMBL" id="UZAJ01040750">
    <property type="protein sequence ID" value="VDP16413.1"/>
    <property type="molecule type" value="Genomic_DNA"/>
</dbReference>
<reference evidence="1 2" key="2">
    <citation type="submission" date="2018-11" db="EMBL/GenBank/DDBJ databases">
        <authorList>
            <consortium name="Pathogen Informatics"/>
        </authorList>
    </citation>
    <scope>NUCLEOTIDE SEQUENCE [LARGE SCALE GENOMIC DNA]</scope>
</reference>
<dbReference type="Proteomes" id="UP000267606">
    <property type="component" value="Unassembled WGS sequence"/>
</dbReference>
<reference evidence="3" key="1">
    <citation type="submission" date="2016-06" db="UniProtKB">
        <authorList>
            <consortium name="WormBaseParasite"/>
        </authorList>
    </citation>
    <scope>IDENTIFICATION</scope>
</reference>
<dbReference type="Pfam" id="PF23579">
    <property type="entry name" value="ARM_TBCD"/>
    <property type="match status" value="1"/>
</dbReference>
<gene>
    <name evidence="1" type="ORF">OFLC_LOCUS14302</name>
</gene>
<evidence type="ECO:0000313" key="1">
    <source>
        <dbReference type="EMBL" id="VDP16413.1"/>
    </source>
</evidence>
<proteinExistence type="predicted"/>
<dbReference type="AlphaFoldDB" id="A0A183I3J0"/>
<sequence length="111" mass="13004">MQEKVLLNVVPGLSLVDSLIQDGVLESQKTFAETHRQEIFTIIDGIPSFASSQHDTENRFERFRYLLDLYQEQPSLLDPFMEIMINKLLIHVKLLESEQTKYDSSNHYLKF</sequence>
<dbReference type="STRING" id="387005.A0A183I3J0"/>
<name>A0A183I3J0_9BILA</name>
<organism evidence="3">
    <name type="scientific">Onchocerca flexuosa</name>
    <dbReference type="NCBI Taxonomy" id="387005"/>
    <lineage>
        <taxon>Eukaryota</taxon>
        <taxon>Metazoa</taxon>
        <taxon>Ecdysozoa</taxon>
        <taxon>Nematoda</taxon>
        <taxon>Chromadorea</taxon>
        <taxon>Rhabditida</taxon>
        <taxon>Spirurina</taxon>
        <taxon>Spiruromorpha</taxon>
        <taxon>Filarioidea</taxon>
        <taxon>Onchocercidae</taxon>
        <taxon>Onchocerca</taxon>
    </lineage>
</organism>
<evidence type="ECO:0000313" key="3">
    <source>
        <dbReference type="WBParaSite" id="OFLC_0001431001-mRNA-1"/>
    </source>
</evidence>